<dbReference type="Gramene" id="Zm00001eb409160_T001">
    <property type="protein sequence ID" value="Zm00001eb409160_P001"/>
    <property type="gene ID" value="Zm00001eb409160"/>
</dbReference>
<keyword evidence="2" id="KW-1185">Reference proteome</keyword>
<name>A0A804RE07_MAIZE</name>
<accession>A0A804RE07</accession>
<dbReference type="InParanoid" id="A0A804RE07"/>
<protein>
    <submittedName>
        <fullName evidence="1">Uncharacterized protein</fullName>
    </submittedName>
</protein>
<reference evidence="1" key="2">
    <citation type="submission" date="2019-07" db="EMBL/GenBank/DDBJ databases">
        <authorList>
            <person name="Seetharam A."/>
            <person name="Woodhouse M."/>
            <person name="Cannon E."/>
        </authorList>
    </citation>
    <scope>NUCLEOTIDE SEQUENCE [LARGE SCALE GENOMIC DNA]</scope>
    <source>
        <strain evidence="1">cv. B73</strain>
    </source>
</reference>
<dbReference type="EnsemblPlants" id="Zm00001eb409160_T001">
    <property type="protein sequence ID" value="Zm00001eb409160_P001"/>
    <property type="gene ID" value="Zm00001eb409160"/>
</dbReference>
<evidence type="ECO:0000313" key="2">
    <source>
        <dbReference type="Proteomes" id="UP000007305"/>
    </source>
</evidence>
<dbReference type="Proteomes" id="UP000007305">
    <property type="component" value="Chromosome 10"/>
</dbReference>
<reference evidence="1" key="3">
    <citation type="submission" date="2021-05" db="UniProtKB">
        <authorList>
            <consortium name="EnsemblPlants"/>
        </authorList>
    </citation>
    <scope>IDENTIFICATION</scope>
    <source>
        <strain evidence="1">cv. B73</strain>
    </source>
</reference>
<organism evidence="1 2">
    <name type="scientific">Zea mays</name>
    <name type="common">Maize</name>
    <dbReference type="NCBI Taxonomy" id="4577"/>
    <lineage>
        <taxon>Eukaryota</taxon>
        <taxon>Viridiplantae</taxon>
        <taxon>Streptophyta</taxon>
        <taxon>Embryophyta</taxon>
        <taxon>Tracheophyta</taxon>
        <taxon>Spermatophyta</taxon>
        <taxon>Magnoliopsida</taxon>
        <taxon>Liliopsida</taxon>
        <taxon>Poales</taxon>
        <taxon>Poaceae</taxon>
        <taxon>PACMAD clade</taxon>
        <taxon>Panicoideae</taxon>
        <taxon>Andropogonodae</taxon>
        <taxon>Andropogoneae</taxon>
        <taxon>Tripsacinae</taxon>
        <taxon>Zea</taxon>
    </lineage>
</organism>
<proteinExistence type="predicted"/>
<evidence type="ECO:0000313" key="1">
    <source>
        <dbReference type="EnsemblPlants" id="Zm00001eb409160_P001"/>
    </source>
</evidence>
<dbReference type="AlphaFoldDB" id="A0A804RE07"/>
<sequence>MPSSTPWCSDLLSTTDDDHHHGSRLPCAPLSSRHHHLYLRSGGLPPVPPHSPSTGLILPSPSAPPTKEEHLDLFFFESTKWLLSYYYIADQIDLQIQFEVPSLECMFTQGCCVSLFL</sequence>
<reference evidence="2" key="1">
    <citation type="journal article" date="2009" name="Science">
        <title>The B73 maize genome: complexity, diversity, and dynamics.</title>
        <authorList>
            <person name="Schnable P.S."/>
            <person name="Ware D."/>
            <person name="Fulton R.S."/>
            <person name="Stein J.C."/>
            <person name="Wei F."/>
            <person name="Pasternak S."/>
            <person name="Liang C."/>
            <person name="Zhang J."/>
            <person name="Fulton L."/>
            <person name="Graves T.A."/>
            <person name="Minx P."/>
            <person name="Reily A.D."/>
            <person name="Courtney L."/>
            <person name="Kruchowski S.S."/>
            <person name="Tomlinson C."/>
            <person name="Strong C."/>
            <person name="Delehaunty K."/>
            <person name="Fronick C."/>
            <person name="Courtney B."/>
            <person name="Rock S.M."/>
            <person name="Belter E."/>
            <person name="Du F."/>
            <person name="Kim K."/>
            <person name="Abbott R.M."/>
            <person name="Cotton M."/>
            <person name="Levy A."/>
            <person name="Marchetto P."/>
            <person name="Ochoa K."/>
            <person name="Jackson S.M."/>
            <person name="Gillam B."/>
            <person name="Chen W."/>
            <person name="Yan L."/>
            <person name="Higginbotham J."/>
            <person name="Cardenas M."/>
            <person name="Waligorski J."/>
            <person name="Applebaum E."/>
            <person name="Phelps L."/>
            <person name="Falcone J."/>
            <person name="Kanchi K."/>
            <person name="Thane T."/>
            <person name="Scimone A."/>
            <person name="Thane N."/>
            <person name="Henke J."/>
            <person name="Wang T."/>
            <person name="Ruppert J."/>
            <person name="Shah N."/>
            <person name="Rotter K."/>
            <person name="Hodges J."/>
            <person name="Ingenthron E."/>
            <person name="Cordes M."/>
            <person name="Kohlberg S."/>
            <person name="Sgro J."/>
            <person name="Delgado B."/>
            <person name="Mead K."/>
            <person name="Chinwalla A."/>
            <person name="Leonard S."/>
            <person name="Crouse K."/>
            <person name="Collura K."/>
            <person name="Kudrna D."/>
            <person name="Currie J."/>
            <person name="He R."/>
            <person name="Angelova A."/>
            <person name="Rajasekar S."/>
            <person name="Mueller T."/>
            <person name="Lomeli R."/>
            <person name="Scara G."/>
            <person name="Ko A."/>
            <person name="Delaney K."/>
            <person name="Wissotski M."/>
            <person name="Lopez G."/>
            <person name="Campos D."/>
            <person name="Braidotti M."/>
            <person name="Ashley E."/>
            <person name="Golser W."/>
            <person name="Kim H."/>
            <person name="Lee S."/>
            <person name="Lin J."/>
            <person name="Dujmic Z."/>
            <person name="Kim W."/>
            <person name="Talag J."/>
            <person name="Zuccolo A."/>
            <person name="Fan C."/>
            <person name="Sebastian A."/>
            <person name="Kramer M."/>
            <person name="Spiegel L."/>
            <person name="Nascimento L."/>
            <person name="Zutavern T."/>
            <person name="Miller B."/>
            <person name="Ambroise C."/>
            <person name="Muller S."/>
            <person name="Spooner W."/>
            <person name="Narechania A."/>
            <person name="Ren L."/>
            <person name="Wei S."/>
            <person name="Kumari S."/>
            <person name="Faga B."/>
            <person name="Levy M.J."/>
            <person name="McMahan L."/>
            <person name="Van Buren P."/>
            <person name="Vaughn M.W."/>
            <person name="Ying K."/>
            <person name="Yeh C.-T."/>
            <person name="Emrich S.J."/>
            <person name="Jia Y."/>
            <person name="Kalyanaraman A."/>
            <person name="Hsia A.-P."/>
            <person name="Barbazuk W.B."/>
            <person name="Baucom R.S."/>
            <person name="Brutnell T.P."/>
            <person name="Carpita N.C."/>
            <person name="Chaparro C."/>
            <person name="Chia J.-M."/>
            <person name="Deragon J.-M."/>
            <person name="Estill J.C."/>
            <person name="Fu Y."/>
            <person name="Jeddeloh J.A."/>
            <person name="Han Y."/>
            <person name="Lee H."/>
            <person name="Li P."/>
            <person name="Lisch D.R."/>
            <person name="Liu S."/>
            <person name="Liu Z."/>
            <person name="Nagel D.H."/>
            <person name="McCann M.C."/>
            <person name="SanMiguel P."/>
            <person name="Myers A.M."/>
            <person name="Nettleton D."/>
            <person name="Nguyen J."/>
            <person name="Penning B.W."/>
            <person name="Ponnala L."/>
            <person name="Schneider K.L."/>
            <person name="Schwartz D.C."/>
            <person name="Sharma A."/>
            <person name="Soderlund C."/>
            <person name="Springer N.M."/>
            <person name="Sun Q."/>
            <person name="Wang H."/>
            <person name="Waterman M."/>
            <person name="Westerman R."/>
            <person name="Wolfgruber T.K."/>
            <person name="Yang L."/>
            <person name="Yu Y."/>
            <person name="Zhang L."/>
            <person name="Zhou S."/>
            <person name="Zhu Q."/>
            <person name="Bennetzen J.L."/>
            <person name="Dawe R.K."/>
            <person name="Jiang J."/>
            <person name="Jiang N."/>
            <person name="Presting G.G."/>
            <person name="Wessler S.R."/>
            <person name="Aluru S."/>
            <person name="Martienssen R.A."/>
            <person name="Clifton S.W."/>
            <person name="McCombie W.R."/>
            <person name="Wing R.A."/>
            <person name="Wilson R.K."/>
        </authorList>
    </citation>
    <scope>NUCLEOTIDE SEQUENCE [LARGE SCALE GENOMIC DNA]</scope>
    <source>
        <strain evidence="2">cv. B73</strain>
    </source>
</reference>